<feature type="compositionally biased region" description="Basic residues" evidence="1">
    <location>
        <begin position="173"/>
        <end position="183"/>
    </location>
</feature>
<comment type="caution">
    <text evidence="2">The sequence shown here is derived from an EMBL/GenBank/DDBJ whole genome shotgun (WGS) entry which is preliminary data.</text>
</comment>
<evidence type="ECO:0000256" key="1">
    <source>
        <dbReference type="SAM" id="MobiDB-lite"/>
    </source>
</evidence>
<reference evidence="2 3" key="1">
    <citation type="submission" date="2020-08" db="EMBL/GenBank/DDBJ databases">
        <authorList>
            <person name="Koutsovoulos G."/>
            <person name="Danchin GJ E."/>
        </authorList>
    </citation>
    <scope>NUCLEOTIDE SEQUENCE [LARGE SCALE GENOMIC DNA]</scope>
</reference>
<feature type="compositionally biased region" description="Polar residues" evidence="1">
    <location>
        <begin position="103"/>
        <end position="130"/>
    </location>
</feature>
<dbReference type="EMBL" id="CAJEWN010000341">
    <property type="protein sequence ID" value="CAD2179326.1"/>
    <property type="molecule type" value="Genomic_DNA"/>
</dbReference>
<evidence type="ECO:0000313" key="3">
    <source>
        <dbReference type="Proteomes" id="UP000580250"/>
    </source>
</evidence>
<feature type="region of interest" description="Disordered" evidence="1">
    <location>
        <begin position="103"/>
        <end position="138"/>
    </location>
</feature>
<feature type="region of interest" description="Disordered" evidence="1">
    <location>
        <begin position="158"/>
        <end position="191"/>
    </location>
</feature>
<evidence type="ECO:0000313" key="2">
    <source>
        <dbReference type="EMBL" id="CAD2179326.1"/>
    </source>
</evidence>
<feature type="region of interest" description="Disordered" evidence="1">
    <location>
        <begin position="599"/>
        <end position="623"/>
    </location>
</feature>
<dbReference type="AlphaFoldDB" id="A0A6V7VWJ6"/>
<organism evidence="2 3">
    <name type="scientific">Meloidogyne enterolobii</name>
    <name type="common">Root-knot nematode worm</name>
    <name type="synonym">Meloidogyne mayaguensis</name>
    <dbReference type="NCBI Taxonomy" id="390850"/>
    <lineage>
        <taxon>Eukaryota</taxon>
        <taxon>Metazoa</taxon>
        <taxon>Ecdysozoa</taxon>
        <taxon>Nematoda</taxon>
        <taxon>Chromadorea</taxon>
        <taxon>Rhabditida</taxon>
        <taxon>Tylenchina</taxon>
        <taxon>Tylenchomorpha</taxon>
        <taxon>Tylenchoidea</taxon>
        <taxon>Meloidogynidae</taxon>
        <taxon>Meloidogyninae</taxon>
        <taxon>Meloidogyne</taxon>
    </lineage>
</organism>
<dbReference type="OrthoDB" id="6629588at2759"/>
<protein>
    <submittedName>
        <fullName evidence="2">Uncharacterized protein</fullName>
    </submittedName>
</protein>
<name>A0A6V7VWJ6_MELEN</name>
<proteinExistence type="predicted"/>
<dbReference type="Proteomes" id="UP000580250">
    <property type="component" value="Unassembled WGS sequence"/>
</dbReference>
<accession>A0A6V7VWJ6</accession>
<sequence>MTFKMPELRIVSTNLCPQTTSFQKDDYPPNRGRVPAAFHLLPYYARRNELNILRELHAKLSDPQKKLHQKMMMDAILREQLAVRGYSHNSQYNSINSINSRFGFSSQNTQKPATSTGKPTNKPKQNSTAKKGQKEIKGEKSAFSSFAAVIDKINAESANGTTTVSDPSLPKEKKQRVRKRKAPAPKIPQPVSGLDLVQNFASINQKQEQGNNTNIVNTAPVTTTNTNFIITPTTNNSLHNFFQLNQGQTIVQNQQVINFLIQKLEHLRPCNFRTWIIFRIPRMKNDVWCDSTTTPNTSTNNPTNAPSNDAYNNVYPFSFPQLDFTYTTPINSTSNTTFNSPIPTYNSSNCSPDIAKRRADFITEATSLYNNKYRMLSRSIYDFYVKRLKITQNLDPRLLLKKDLEIRSKFELVIFTEGDQQVERLVEHGKLRRKLVTIEEVFDIIHDFHNRLGHGKKMAISEAIKQDYANITLNCVLLYMANCKECYMASQLQTSTSLIETTNSDFNKELNIEDDEIIELKKVGTSKYIDYSEHFLTGQDEIRCKYCNFIYFTNSKKRPRYYLRSHLINFHKEIYNEIFANREGESVNINLEEDEEIDILNDDDGPSQNKIMRMSGDNSTTFN</sequence>
<gene>
    <name evidence="2" type="ORF">MENT_LOCUS31323</name>
</gene>
<feature type="compositionally biased region" description="Polar residues" evidence="1">
    <location>
        <begin position="606"/>
        <end position="623"/>
    </location>
</feature>